<dbReference type="InterPro" id="IPR013087">
    <property type="entry name" value="Znf_C2H2_type"/>
</dbReference>
<dbReference type="Pfam" id="PF01352">
    <property type="entry name" value="KRAB"/>
    <property type="match status" value="1"/>
</dbReference>
<evidence type="ECO:0000259" key="11">
    <source>
        <dbReference type="PROSITE" id="PS50805"/>
    </source>
</evidence>
<evidence type="ECO:0000259" key="10">
    <source>
        <dbReference type="PROSITE" id="PS50157"/>
    </source>
</evidence>
<dbReference type="SMART" id="SM00349">
    <property type="entry name" value="KRAB"/>
    <property type="match status" value="1"/>
</dbReference>
<dbReference type="Gene3D" id="6.10.140.140">
    <property type="match status" value="1"/>
</dbReference>
<feature type="compositionally biased region" description="Polar residues" evidence="9">
    <location>
        <begin position="171"/>
        <end position="181"/>
    </location>
</feature>
<feature type="domain" description="C2H2-type" evidence="10">
    <location>
        <begin position="414"/>
        <end position="441"/>
    </location>
</feature>
<dbReference type="FunFam" id="3.30.160.60:FF:000358">
    <property type="entry name" value="zinc finger protein 24"/>
    <property type="match status" value="1"/>
</dbReference>
<dbReference type="CDD" id="cd07765">
    <property type="entry name" value="KRAB_A-box"/>
    <property type="match status" value="1"/>
</dbReference>
<dbReference type="AlphaFoldDB" id="A0A6P7WXJ6"/>
<evidence type="ECO:0000256" key="9">
    <source>
        <dbReference type="SAM" id="MobiDB-lite"/>
    </source>
</evidence>
<dbReference type="GO" id="GO:0008270">
    <property type="term" value="F:zinc ion binding"/>
    <property type="evidence" value="ECO:0007669"/>
    <property type="project" value="UniProtKB-KW"/>
</dbReference>
<sequence>MSLSVSQCRLQRAAGEAELMSFIFVLSKEVNLQINKKKLLQFHISGSSFLFLLPALQETNLQLLFLSQRKIPSFLILQTAKAERKMPAGSSAQKQVTFEDIAVSFSQDEWEYLDEEQKELYREVMKENHQTLMSLGTGSPTVIPDIISHIERGEELYVRDEPGSEERETGKSSCSANQLITQERKREKNQGEDPVAMEQIQRQSENVCENIFEGRTRRNTRNRQQNSEGKRDLAADSLDGVSKRERCYRKFTNIHGHQRHLAERPFQNNSGYMTSNLDKGEEKRKKDPQEFTCIPSTTSICFNRPKSFPRFSKLQMQKKSRKKDIGEKRFPCGECNKSFLGLSYLKSHQMIHTGEKPFTCPECHKSFNRLSTLKNHQRIHKGEKPFICTECNKRFTQLPNLKSHQIIHKGDKPFTCSKCKKSFARLSGLKSHEMIHTGEKLFTCSECKKTFAQLPHLKKSPNDPHRRETIYV</sequence>
<dbReference type="FunFam" id="3.30.160.60:FF:000624">
    <property type="entry name" value="zinc finger protein 697"/>
    <property type="match status" value="1"/>
</dbReference>
<dbReference type="InterPro" id="IPR036051">
    <property type="entry name" value="KRAB_dom_sf"/>
</dbReference>
<feature type="compositionally biased region" description="Basic and acidic residues" evidence="9">
    <location>
        <begin position="160"/>
        <end position="170"/>
    </location>
</feature>
<keyword evidence="2" id="KW-0479">Metal-binding</keyword>
<evidence type="ECO:0000256" key="2">
    <source>
        <dbReference type="ARBA" id="ARBA00022723"/>
    </source>
</evidence>
<organism evidence="12 13">
    <name type="scientific">Microcaecilia unicolor</name>
    <dbReference type="NCBI Taxonomy" id="1415580"/>
    <lineage>
        <taxon>Eukaryota</taxon>
        <taxon>Metazoa</taxon>
        <taxon>Chordata</taxon>
        <taxon>Craniata</taxon>
        <taxon>Vertebrata</taxon>
        <taxon>Euteleostomi</taxon>
        <taxon>Amphibia</taxon>
        <taxon>Gymnophiona</taxon>
        <taxon>Siphonopidae</taxon>
        <taxon>Microcaecilia</taxon>
    </lineage>
</organism>
<evidence type="ECO:0000256" key="4">
    <source>
        <dbReference type="ARBA" id="ARBA00022771"/>
    </source>
</evidence>
<feature type="domain" description="C2H2-type" evidence="10">
    <location>
        <begin position="442"/>
        <end position="470"/>
    </location>
</feature>
<feature type="region of interest" description="Disordered" evidence="9">
    <location>
        <begin position="160"/>
        <end position="236"/>
    </location>
</feature>
<feature type="domain" description="C2H2-type" evidence="10">
    <location>
        <begin position="358"/>
        <end position="385"/>
    </location>
</feature>
<keyword evidence="4 8" id="KW-0863">Zinc-finger</keyword>
<dbReference type="GO" id="GO:0000977">
    <property type="term" value="F:RNA polymerase II transcription regulatory region sequence-specific DNA binding"/>
    <property type="evidence" value="ECO:0007669"/>
    <property type="project" value="TreeGrafter"/>
</dbReference>
<dbReference type="GO" id="GO:0000981">
    <property type="term" value="F:DNA-binding transcription factor activity, RNA polymerase II-specific"/>
    <property type="evidence" value="ECO:0007669"/>
    <property type="project" value="TreeGrafter"/>
</dbReference>
<evidence type="ECO:0000313" key="13">
    <source>
        <dbReference type="RefSeq" id="XP_030045871.1"/>
    </source>
</evidence>
<evidence type="ECO:0000256" key="8">
    <source>
        <dbReference type="PROSITE-ProRule" id="PRU00042"/>
    </source>
</evidence>
<dbReference type="InParanoid" id="A0A6P7WXJ6"/>
<dbReference type="GO" id="GO:0000122">
    <property type="term" value="P:negative regulation of transcription by RNA polymerase II"/>
    <property type="evidence" value="ECO:0007669"/>
    <property type="project" value="UniProtKB-ARBA"/>
</dbReference>
<accession>A0A6P7WXJ6</accession>
<feature type="domain" description="C2H2-type" evidence="10">
    <location>
        <begin position="330"/>
        <end position="357"/>
    </location>
</feature>
<dbReference type="GO" id="GO:0045595">
    <property type="term" value="P:regulation of cell differentiation"/>
    <property type="evidence" value="ECO:0007669"/>
    <property type="project" value="UniProtKB-ARBA"/>
</dbReference>
<evidence type="ECO:0000256" key="6">
    <source>
        <dbReference type="ARBA" id="ARBA00023125"/>
    </source>
</evidence>
<dbReference type="PANTHER" id="PTHR24381">
    <property type="entry name" value="ZINC FINGER PROTEIN"/>
    <property type="match status" value="1"/>
</dbReference>
<gene>
    <name evidence="13" type="primary">LOC115460144</name>
</gene>
<proteinExistence type="predicted"/>
<evidence type="ECO:0000313" key="12">
    <source>
        <dbReference type="Proteomes" id="UP000515156"/>
    </source>
</evidence>
<dbReference type="SUPFAM" id="SSF57667">
    <property type="entry name" value="beta-beta-alpha zinc fingers"/>
    <property type="match status" value="3"/>
</dbReference>
<comment type="subcellular location">
    <subcellularLocation>
        <location evidence="1">Nucleus</location>
    </subcellularLocation>
</comment>
<keyword evidence="6" id="KW-0238">DNA-binding</keyword>
<dbReference type="InterPro" id="IPR001909">
    <property type="entry name" value="KRAB"/>
</dbReference>
<feature type="compositionally biased region" description="Basic and acidic residues" evidence="9">
    <location>
        <begin position="182"/>
        <end position="191"/>
    </location>
</feature>
<dbReference type="FunFam" id="3.30.160.60:FF:000912">
    <property type="entry name" value="Zinc finger protein 660"/>
    <property type="match status" value="1"/>
</dbReference>
<feature type="domain" description="C2H2-type" evidence="10">
    <location>
        <begin position="386"/>
        <end position="413"/>
    </location>
</feature>
<keyword evidence="3" id="KW-0677">Repeat</keyword>
<dbReference type="GO" id="GO:0005634">
    <property type="term" value="C:nucleus"/>
    <property type="evidence" value="ECO:0007669"/>
    <property type="project" value="UniProtKB-SubCell"/>
</dbReference>
<evidence type="ECO:0000256" key="5">
    <source>
        <dbReference type="ARBA" id="ARBA00022833"/>
    </source>
</evidence>
<dbReference type="Pfam" id="PF00096">
    <property type="entry name" value="zf-C2H2"/>
    <property type="match status" value="3"/>
</dbReference>
<dbReference type="FunFam" id="3.30.160.60:FF:000925">
    <property type="entry name" value="Zinc finger protein 668"/>
    <property type="match status" value="1"/>
</dbReference>
<name>A0A6P7WXJ6_9AMPH</name>
<keyword evidence="5" id="KW-0862">Zinc</keyword>
<reference evidence="13" key="1">
    <citation type="submission" date="2025-08" db="UniProtKB">
        <authorList>
            <consortium name="RefSeq"/>
        </authorList>
    </citation>
    <scope>IDENTIFICATION</scope>
</reference>
<evidence type="ECO:0000256" key="3">
    <source>
        <dbReference type="ARBA" id="ARBA00022737"/>
    </source>
</evidence>
<evidence type="ECO:0000256" key="1">
    <source>
        <dbReference type="ARBA" id="ARBA00004123"/>
    </source>
</evidence>
<keyword evidence="12" id="KW-1185">Reference proteome</keyword>
<dbReference type="KEGG" id="muo:115460144"/>
<evidence type="ECO:0000256" key="7">
    <source>
        <dbReference type="ARBA" id="ARBA00023242"/>
    </source>
</evidence>
<feature type="domain" description="KRAB" evidence="11">
    <location>
        <begin position="96"/>
        <end position="169"/>
    </location>
</feature>
<feature type="compositionally biased region" description="Polar residues" evidence="9">
    <location>
        <begin position="266"/>
        <end position="277"/>
    </location>
</feature>
<dbReference type="GeneID" id="115460144"/>
<keyword evidence="7" id="KW-0539">Nucleus</keyword>
<feature type="region of interest" description="Disordered" evidence="9">
    <location>
        <begin position="262"/>
        <end position="288"/>
    </location>
</feature>
<dbReference type="OrthoDB" id="6077919at2759"/>
<dbReference type="PROSITE" id="PS50805">
    <property type="entry name" value="KRAB"/>
    <property type="match status" value="1"/>
</dbReference>
<dbReference type="SMART" id="SM00355">
    <property type="entry name" value="ZnF_C2H2"/>
    <property type="match status" value="4"/>
</dbReference>
<dbReference type="RefSeq" id="XP_030045871.1">
    <property type="nucleotide sequence ID" value="XM_030190011.1"/>
</dbReference>
<dbReference type="SUPFAM" id="SSF109640">
    <property type="entry name" value="KRAB domain (Kruppel-associated box)"/>
    <property type="match status" value="1"/>
</dbReference>
<dbReference type="FunFam" id="3.30.160.60:FF:000100">
    <property type="entry name" value="Zinc finger 45-like"/>
    <property type="match status" value="1"/>
</dbReference>
<dbReference type="PROSITE" id="PS00028">
    <property type="entry name" value="ZINC_FINGER_C2H2_1"/>
    <property type="match status" value="4"/>
</dbReference>
<dbReference type="Gene3D" id="3.30.160.60">
    <property type="entry name" value="Classic Zinc Finger"/>
    <property type="match status" value="5"/>
</dbReference>
<protein>
    <submittedName>
        <fullName evidence="13">Zinc finger protein 250-like</fullName>
    </submittedName>
</protein>
<dbReference type="Proteomes" id="UP000515156">
    <property type="component" value="Chromosome 1"/>
</dbReference>
<dbReference type="PANTHER" id="PTHR24381:SF390">
    <property type="entry name" value="ZINC FINGER PROTEIN 37 HOMOLOG"/>
    <property type="match status" value="1"/>
</dbReference>
<dbReference type="InterPro" id="IPR036236">
    <property type="entry name" value="Znf_C2H2_sf"/>
</dbReference>
<dbReference type="PROSITE" id="PS50157">
    <property type="entry name" value="ZINC_FINGER_C2H2_2"/>
    <property type="match status" value="5"/>
</dbReference>
<feature type="compositionally biased region" description="Basic and acidic residues" evidence="9">
    <location>
        <begin position="278"/>
        <end position="288"/>
    </location>
</feature>